<organism evidence="2 3">
    <name type="scientific">Prototheca wickerhamii</name>
    <dbReference type="NCBI Taxonomy" id="3111"/>
    <lineage>
        <taxon>Eukaryota</taxon>
        <taxon>Viridiplantae</taxon>
        <taxon>Chlorophyta</taxon>
        <taxon>core chlorophytes</taxon>
        <taxon>Trebouxiophyceae</taxon>
        <taxon>Chlorellales</taxon>
        <taxon>Chlorellaceae</taxon>
        <taxon>Prototheca</taxon>
    </lineage>
</organism>
<protein>
    <recommendedName>
        <fullName evidence="1">Nudix hydrolase domain-containing protein</fullName>
    </recommendedName>
</protein>
<keyword evidence="3" id="KW-1185">Reference proteome</keyword>
<dbReference type="AlphaFoldDB" id="A0AAD9IHV4"/>
<evidence type="ECO:0000313" key="2">
    <source>
        <dbReference type="EMBL" id="KAK2076437.1"/>
    </source>
</evidence>
<dbReference type="SUPFAM" id="SSF55811">
    <property type="entry name" value="Nudix"/>
    <property type="match status" value="1"/>
</dbReference>
<evidence type="ECO:0000259" key="1">
    <source>
        <dbReference type="PROSITE" id="PS51462"/>
    </source>
</evidence>
<proteinExistence type="predicted"/>
<accession>A0AAD9IHV4</accession>
<dbReference type="Proteomes" id="UP001255856">
    <property type="component" value="Unassembled WGS sequence"/>
</dbReference>
<dbReference type="Pfam" id="PF00293">
    <property type="entry name" value="NUDIX"/>
    <property type="match status" value="1"/>
</dbReference>
<feature type="domain" description="Nudix hydrolase" evidence="1">
    <location>
        <begin position="7"/>
        <end position="141"/>
    </location>
</feature>
<dbReference type="InterPro" id="IPR000086">
    <property type="entry name" value="NUDIX_hydrolase_dom"/>
</dbReference>
<dbReference type="EMBL" id="JASFZW010000010">
    <property type="protein sequence ID" value="KAK2076437.1"/>
    <property type="molecule type" value="Genomic_DNA"/>
</dbReference>
<evidence type="ECO:0000313" key="3">
    <source>
        <dbReference type="Proteomes" id="UP001255856"/>
    </source>
</evidence>
<sequence>MAPVPGPVEKQGAGLLFVCEGDALVLLRANTKHNLGTWGLPGGNQEAGDPSLFDTARREATEEMGALPPFKVLGEIKTVRGKRGQKHYSVFVADLARKQRDAWAPALNSEHSQWLWVPVANLSSVPLHPVVDLLIRPEGYQPALLACLKAAAAP</sequence>
<name>A0AAD9IHV4_PROWI</name>
<reference evidence="2" key="1">
    <citation type="submission" date="2021-01" db="EMBL/GenBank/DDBJ databases">
        <authorList>
            <person name="Eckstrom K.M.E."/>
        </authorList>
    </citation>
    <scope>NUCLEOTIDE SEQUENCE</scope>
    <source>
        <strain evidence="2">UVCC 0001</strain>
    </source>
</reference>
<dbReference type="InterPro" id="IPR015797">
    <property type="entry name" value="NUDIX_hydrolase-like_dom_sf"/>
</dbReference>
<dbReference type="Gene3D" id="3.90.79.10">
    <property type="entry name" value="Nucleoside Triphosphate Pyrophosphohydrolase"/>
    <property type="match status" value="1"/>
</dbReference>
<comment type="caution">
    <text evidence="2">The sequence shown here is derived from an EMBL/GenBank/DDBJ whole genome shotgun (WGS) entry which is preliminary data.</text>
</comment>
<dbReference type="PROSITE" id="PS51462">
    <property type="entry name" value="NUDIX"/>
    <property type="match status" value="1"/>
</dbReference>
<gene>
    <name evidence="2" type="ORF">QBZ16_000962</name>
</gene>